<evidence type="ECO:0000313" key="6">
    <source>
        <dbReference type="Proteomes" id="UP001445335"/>
    </source>
</evidence>
<evidence type="ECO:0000256" key="3">
    <source>
        <dbReference type="ARBA" id="ARBA00023242"/>
    </source>
</evidence>
<evidence type="ECO:0000259" key="4">
    <source>
        <dbReference type="Pfam" id="PF12333"/>
    </source>
</evidence>
<dbReference type="AlphaFoldDB" id="A0AAW1QJY9"/>
<dbReference type="Gene3D" id="1.25.10.10">
    <property type="entry name" value="Leucine-rich Repeat Variant"/>
    <property type="match status" value="1"/>
</dbReference>
<comment type="similarity">
    <text evidence="2">Belongs to the IPI1/TEX10 family.</text>
</comment>
<reference evidence="5 6" key="1">
    <citation type="journal article" date="2024" name="Nat. Commun.">
        <title>Phylogenomics reveals the evolutionary origins of lichenization in chlorophyte algae.</title>
        <authorList>
            <person name="Puginier C."/>
            <person name="Libourel C."/>
            <person name="Otte J."/>
            <person name="Skaloud P."/>
            <person name="Haon M."/>
            <person name="Grisel S."/>
            <person name="Petersen M."/>
            <person name="Berrin J.G."/>
            <person name="Delaux P.M."/>
            <person name="Dal Grande F."/>
            <person name="Keller J."/>
        </authorList>
    </citation>
    <scope>NUCLEOTIDE SEQUENCE [LARGE SCALE GENOMIC DNA]</scope>
    <source>
        <strain evidence="5 6">SAG 245.80</strain>
    </source>
</reference>
<evidence type="ECO:0000256" key="2">
    <source>
        <dbReference type="ARBA" id="ARBA00006427"/>
    </source>
</evidence>
<evidence type="ECO:0000256" key="1">
    <source>
        <dbReference type="ARBA" id="ARBA00004123"/>
    </source>
</evidence>
<name>A0AAW1QJY9_9CHLO</name>
<comment type="subcellular location">
    <subcellularLocation>
        <location evidence="1">Nucleus</location>
    </subcellularLocation>
</comment>
<dbReference type="EMBL" id="JALJOU010000096">
    <property type="protein sequence ID" value="KAK9821786.1"/>
    <property type="molecule type" value="Genomic_DNA"/>
</dbReference>
<comment type="caution">
    <text evidence="5">The sequence shown here is derived from an EMBL/GenBank/DDBJ whole genome shotgun (WGS) entry which is preliminary data.</text>
</comment>
<dbReference type="Pfam" id="PF12333">
    <property type="entry name" value="Ipi1_N"/>
    <property type="match status" value="1"/>
</dbReference>
<keyword evidence="3" id="KW-0539">Nucleus</keyword>
<dbReference type="SUPFAM" id="SSF48371">
    <property type="entry name" value="ARM repeat"/>
    <property type="match status" value="1"/>
</dbReference>
<evidence type="ECO:0000313" key="5">
    <source>
        <dbReference type="EMBL" id="KAK9821786.1"/>
    </source>
</evidence>
<feature type="domain" description="Pre-rRNA-processing protein Ipi1 N-terminal" evidence="4">
    <location>
        <begin position="144"/>
        <end position="215"/>
    </location>
</feature>
<dbReference type="GO" id="GO:0005634">
    <property type="term" value="C:nucleus"/>
    <property type="evidence" value="ECO:0007669"/>
    <property type="project" value="UniProtKB-SubCell"/>
</dbReference>
<organism evidence="5 6">
    <name type="scientific">Elliptochloris bilobata</name>
    <dbReference type="NCBI Taxonomy" id="381761"/>
    <lineage>
        <taxon>Eukaryota</taxon>
        <taxon>Viridiplantae</taxon>
        <taxon>Chlorophyta</taxon>
        <taxon>core chlorophytes</taxon>
        <taxon>Trebouxiophyceae</taxon>
        <taxon>Trebouxiophyceae incertae sedis</taxon>
        <taxon>Elliptochloris clade</taxon>
        <taxon>Elliptochloris</taxon>
    </lineage>
</organism>
<accession>A0AAW1QJY9</accession>
<dbReference type="InterPro" id="IPR011989">
    <property type="entry name" value="ARM-like"/>
</dbReference>
<dbReference type="Proteomes" id="UP001445335">
    <property type="component" value="Unassembled WGS sequence"/>
</dbReference>
<gene>
    <name evidence="5" type="ORF">WJX81_003190</name>
</gene>
<keyword evidence="6" id="KW-1185">Reference proteome</keyword>
<dbReference type="PANTHER" id="PTHR16056:SF2">
    <property type="entry name" value="TESTIS-EXPRESSED PROTEIN 10"/>
    <property type="match status" value="1"/>
</dbReference>
<dbReference type="PANTHER" id="PTHR16056">
    <property type="entry name" value="REGULATOR OF MICROTUBULE DYNAMICS PROTEIN"/>
    <property type="match status" value="1"/>
</dbReference>
<proteinExistence type="inferred from homology"/>
<dbReference type="InterPro" id="IPR016024">
    <property type="entry name" value="ARM-type_fold"/>
</dbReference>
<sequence length="655" mass="67073">MAGPGNKKRRKVAGVGIDFKRAKHKVGKRLPPARNATDTAIRSRVISLPSQSVAEDKGTSAVSERNLTLKDLLSQTGHYSERVRKDALNGMADLLARHPDELRRQAGPVVERLAERMTDADAGVRAALRALLTGAVLPRLGAGALAPFLPLLMAHISAAMTDLAAPVREDAVCFLAALMAAAPQQVAGRFLAPVLQHYAALLAPAQRARSLQAGSAAALLRVLTGLESLLVQAAAAEQGSLQAADGGQQEAAEAAEAVLERLLGAWTDLAPGQLAAGEPEETTVRGLAAVLACASLLLDRLPPPALHSTPGRPEGWAAALLRACAPHVPAAAPAVRPPPALQAALLQLNTAAAALLARFLPTAAAGAQRDGTWGEAGWAARLLDYYEGVLVVGEVLPAAGGLAQSVRLASLPAPVIASVLTGVRQILPAVTPQRRGALLAAAAALGRRSGARSPAAEAVLRFQGGLLAQPGALLPGGPWGASKDEVEAGRDGAACGWTSGRPTMSGPLVRLPIECQERAVDLLFFLPTLGAPLLRAVEALCLRPDGVHKHAMDSGWARASVVVGAACIALGGSSPPGELLRRAEPHLLRAAAAPADSARCWYGILPGELEGTVATLAASTAKYGAAIAGGSTAAAEILALGRSMDLLLGRPPTEG</sequence>
<dbReference type="InterPro" id="IPR024679">
    <property type="entry name" value="Ipi1_N"/>
</dbReference>
<protein>
    <recommendedName>
        <fullName evidence="4">Pre-rRNA-processing protein Ipi1 N-terminal domain-containing protein</fullName>
    </recommendedName>
</protein>